<evidence type="ECO:0000313" key="16">
    <source>
        <dbReference type="Proteomes" id="UP000287166"/>
    </source>
</evidence>
<dbReference type="STRING" id="139825.A0A401GI64"/>
<dbReference type="PANTHER" id="PTHR42648">
    <property type="entry name" value="TRANSPOSASE, PUTATIVE-RELATED"/>
    <property type="match status" value="1"/>
</dbReference>
<keyword evidence="11" id="KW-0511">Multifunctional enzyme</keyword>
<dbReference type="PANTHER" id="PTHR42648:SF11">
    <property type="entry name" value="TRANSPOSON TY4-P GAG-POL POLYPROTEIN"/>
    <property type="match status" value="1"/>
</dbReference>
<evidence type="ECO:0000256" key="1">
    <source>
        <dbReference type="ARBA" id="ARBA00022695"/>
    </source>
</evidence>
<evidence type="ECO:0000256" key="4">
    <source>
        <dbReference type="ARBA" id="ARBA00022759"/>
    </source>
</evidence>
<keyword evidence="16" id="KW-1185">Reference proteome</keyword>
<dbReference type="InterPro" id="IPR057670">
    <property type="entry name" value="SH3_retrovirus"/>
</dbReference>
<dbReference type="InterPro" id="IPR001878">
    <property type="entry name" value="Znf_CCHC"/>
</dbReference>
<evidence type="ECO:0000256" key="12">
    <source>
        <dbReference type="PROSITE-ProRule" id="PRU00047"/>
    </source>
</evidence>
<keyword evidence="9" id="KW-0808">Transferase</keyword>
<dbReference type="SUPFAM" id="SSF56672">
    <property type="entry name" value="DNA/RNA polymerases"/>
    <property type="match status" value="1"/>
</dbReference>
<keyword evidence="8" id="KW-0695">RNA-directed DNA polymerase</keyword>
<keyword evidence="12" id="KW-0863">Zinc-finger</keyword>
<keyword evidence="3" id="KW-0479">Metal-binding</keyword>
<feature type="compositionally biased region" description="Basic and acidic residues" evidence="13">
    <location>
        <begin position="562"/>
        <end position="571"/>
    </location>
</feature>
<evidence type="ECO:0000256" key="11">
    <source>
        <dbReference type="ARBA" id="ARBA00023268"/>
    </source>
</evidence>
<feature type="compositionally biased region" description="Basic and acidic residues" evidence="13">
    <location>
        <begin position="599"/>
        <end position="611"/>
    </location>
</feature>
<keyword evidence="7" id="KW-0229">DNA integration</keyword>
<feature type="region of interest" description="Disordered" evidence="13">
    <location>
        <begin position="557"/>
        <end position="621"/>
    </location>
</feature>
<gene>
    <name evidence="15" type="ORF">SCP_0401680</name>
</gene>
<dbReference type="EMBL" id="BFAD01000004">
    <property type="protein sequence ID" value="GBE81795.1"/>
    <property type="molecule type" value="Genomic_DNA"/>
</dbReference>
<dbReference type="RefSeq" id="XP_027612708.1">
    <property type="nucleotide sequence ID" value="XM_027756907.1"/>
</dbReference>
<dbReference type="Pfam" id="PF14223">
    <property type="entry name" value="Retrotran_gag_2"/>
    <property type="match status" value="1"/>
</dbReference>
<evidence type="ECO:0000256" key="8">
    <source>
        <dbReference type="ARBA" id="ARBA00022918"/>
    </source>
</evidence>
<evidence type="ECO:0000256" key="3">
    <source>
        <dbReference type="ARBA" id="ARBA00022723"/>
    </source>
</evidence>
<evidence type="ECO:0000256" key="9">
    <source>
        <dbReference type="ARBA" id="ARBA00022932"/>
    </source>
</evidence>
<dbReference type="Pfam" id="PF07727">
    <property type="entry name" value="RVT_2"/>
    <property type="match status" value="1"/>
</dbReference>
<dbReference type="GO" id="GO:0003887">
    <property type="term" value="F:DNA-directed DNA polymerase activity"/>
    <property type="evidence" value="ECO:0007669"/>
    <property type="project" value="UniProtKB-KW"/>
</dbReference>
<reference evidence="15 16" key="1">
    <citation type="journal article" date="2018" name="Sci. Rep.">
        <title>Genome sequence of the cauliflower mushroom Sparassis crispa (Hanabiratake) and its association with beneficial usage.</title>
        <authorList>
            <person name="Kiyama R."/>
            <person name="Furutani Y."/>
            <person name="Kawaguchi K."/>
            <person name="Nakanishi T."/>
        </authorList>
    </citation>
    <scope>NUCLEOTIDE SEQUENCE [LARGE SCALE GENOMIC DNA]</scope>
</reference>
<proteinExistence type="predicted"/>
<organism evidence="15 16">
    <name type="scientific">Sparassis crispa</name>
    <dbReference type="NCBI Taxonomy" id="139825"/>
    <lineage>
        <taxon>Eukaryota</taxon>
        <taxon>Fungi</taxon>
        <taxon>Dikarya</taxon>
        <taxon>Basidiomycota</taxon>
        <taxon>Agaricomycotina</taxon>
        <taxon>Agaricomycetes</taxon>
        <taxon>Polyporales</taxon>
        <taxon>Sparassidaceae</taxon>
        <taxon>Sparassis</taxon>
    </lineage>
</organism>
<sequence>MSGTTESRDSLSSLFRIEQLRDDNWLPWKRRTMAILRERGVLKYVDGTSEKPKPVDATTPTPEEMAATKKWIEGDQKAQTVIELLLSDSQMIHITDATMAVEMWNQLKLVKEASGQLGIMAYRRKFYRTVATEGSNIAAHIRELRQTQEQLHTMGSKVSDDEFRMILITSLPESWDQFTSAYLAATSQKDTLPTSYELIAILLEEYRRRREKGGADESALAARGRWTQPKNTTQGRTDRKSDVECWNCHKCGHTQHECWSKGGGMAGQGLRSKKGGRAQARTNQAQSTNDVLRDVAFRTDEVTCAGQQFSSQFSRYDWLADSGMTSHVTNLRDTMTDYVPLEASSIAGIGDQSAAMPSEERANIACDDSDSWELWHRRYGHLGFTGLEKLYKENLVEGLTIDENSMPLTQCEACIQAKQARRAYPKEAEDRTQMPGELMHSDVWGPARIASIAGSRYYCTRRCQVLFMKHKTLRGKTPEEAWTGKKPNVAHLQEFGSDVWILTEGQNLSKLEPKSKKHTFVGFADGPKAMHYYDVGVHLIRVSRNFVFADVLNPASNVPVHQLDDSDRLPLEGESGGAVKQQPPTSASKPASVPVKADQSNKKHDGNHITEEDLPPEMQESMRERPTFLPAPPKIPLHCTTHAMQDHDYRKMDNPRVQPVKSRELPGVPKENALGESAKVAVMPEEFEEIAQALYATALASGDRTASAGDEPRSLARPKPLRNGQMDVKGAYLNGDLQEEIYMRQPEGFDDGSGHVCRLHKTLYRLKQSGHKWNRKLHRELMELGYKRLEADPCVYLRERKEGEVQIITVWVDDLLLFTNSPKLMEELKRDLQDLFEVTDLGEPQKFVGIEIERDREAGTLQISQQHYIKSILKRYHLENAKL</sequence>
<keyword evidence="4" id="KW-0255">Endonuclease</keyword>
<protein>
    <recommendedName>
        <fullName evidence="14">CCHC-type domain-containing protein</fullName>
    </recommendedName>
</protein>
<dbReference type="Pfam" id="PF25597">
    <property type="entry name" value="SH3_retrovirus"/>
    <property type="match status" value="1"/>
</dbReference>
<dbReference type="InterPro" id="IPR025724">
    <property type="entry name" value="GAG-pre-integrase_dom"/>
</dbReference>
<evidence type="ECO:0000256" key="5">
    <source>
        <dbReference type="ARBA" id="ARBA00022801"/>
    </source>
</evidence>
<evidence type="ECO:0000256" key="10">
    <source>
        <dbReference type="ARBA" id="ARBA00023172"/>
    </source>
</evidence>
<dbReference type="OrthoDB" id="2742630at2759"/>
<evidence type="ECO:0000256" key="2">
    <source>
        <dbReference type="ARBA" id="ARBA00022722"/>
    </source>
</evidence>
<keyword evidence="1" id="KW-0548">Nucleotidyltransferase</keyword>
<dbReference type="GO" id="GO:0015074">
    <property type="term" value="P:DNA integration"/>
    <property type="evidence" value="ECO:0007669"/>
    <property type="project" value="UniProtKB-KW"/>
</dbReference>
<feature type="region of interest" description="Disordered" evidence="13">
    <location>
        <begin position="214"/>
        <end position="239"/>
    </location>
</feature>
<dbReference type="InParanoid" id="A0A401GI64"/>
<keyword evidence="9" id="KW-0239">DNA-directed DNA polymerase</keyword>
<evidence type="ECO:0000313" key="15">
    <source>
        <dbReference type="EMBL" id="GBE81795.1"/>
    </source>
</evidence>
<evidence type="ECO:0000256" key="7">
    <source>
        <dbReference type="ARBA" id="ARBA00022908"/>
    </source>
</evidence>
<keyword evidence="2" id="KW-0540">Nuclease</keyword>
<dbReference type="InterPro" id="IPR013103">
    <property type="entry name" value="RVT_2"/>
</dbReference>
<evidence type="ECO:0000256" key="6">
    <source>
        <dbReference type="ARBA" id="ARBA00022842"/>
    </source>
</evidence>
<dbReference type="Pfam" id="PF13976">
    <property type="entry name" value="gag_pre-integrs"/>
    <property type="match status" value="1"/>
</dbReference>
<dbReference type="PROSITE" id="PS50158">
    <property type="entry name" value="ZF_CCHC"/>
    <property type="match status" value="1"/>
</dbReference>
<evidence type="ECO:0000259" key="14">
    <source>
        <dbReference type="PROSITE" id="PS50158"/>
    </source>
</evidence>
<dbReference type="GO" id="GO:0003964">
    <property type="term" value="F:RNA-directed DNA polymerase activity"/>
    <property type="evidence" value="ECO:0007669"/>
    <property type="project" value="UniProtKB-KW"/>
</dbReference>
<dbReference type="GO" id="GO:0016787">
    <property type="term" value="F:hydrolase activity"/>
    <property type="evidence" value="ECO:0007669"/>
    <property type="project" value="UniProtKB-KW"/>
</dbReference>
<evidence type="ECO:0000256" key="13">
    <source>
        <dbReference type="SAM" id="MobiDB-lite"/>
    </source>
</evidence>
<dbReference type="InterPro" id="IPR039537">
    <property type="entry name" value="Retrotran_Ty1/copia-like"/>
</dbReference>
<keyword evidence="12" id="KW-0862">Zinc</keyword>
<dbReference type="GO" id="GO:0004519">
    <property type="term" value="F:endonuclease activity"/>
    <property type="evidence" value="ECO:0007669"/>
    <property type="project" value="UniProtKB-KW"/>
</dbReference>
<feature type="region of interest" description="Disordered" evidence="13">
    <location>
        <begin position="703"/>
        <end position="727"/>
    </location>
</feature>
<accession>A0A401GI64</accession>
<dbReference type="GO" id="GO:0008270">
    <property type="term" value="F:zinc ion binding"/>
    <property type="evidence" value="ECO:0007669"/>
    <property type="project" value="UniProtKB-KW"/>
</dbReference>
<dbReference type="GO" id="GO:0003676">
    <property type="term" value="F:nucleic acid binding"/>
    <property type="evidence" value="ECO:0007669"/>
    <property type="project" value="InterPro"/>
</dbReference>
<feature type="domain" description="CCHC-type" evidence="14">
    <location>
        <begin position="245"/>
        <end position="258"/>
    </location>
</feature>
<dbReference type="GO" id="GO:0006310">
    <property type="term" value="P:DNA recombination"/>
    <property type="evidence" value="ECO:0007669"/>
    <property type="project" value="UniProtKB-KW"/>
</dbReference>
<dbReference type="AlphaFoldDB" id="A0A401GI64"/>
<keyword evidence="10" id="KW-0233">DNA recombination</keyword>
<dbReference type="GeneID" id="38778712"/>
<comment type="caution">
    <text evidence="15">The sequence shown here is derived from an EMBL/GenBank/DDBJ whole genome shotgun (WGS) entry which is preliminary data.</text>
</comment>
<dbReference type="InterPro" id="IPR043502">
    <property type="entry name" value="DNA/RNA_pol_sf"/>
</dbReference>
<dbReference type="Proteomes" id="UP000287166">
    <property type="component" value="Unassembled WGS sequence"/>
</dbReference>
<keyword evidence="5" id="KW-0378">Hydrolase</keyword>
<keyword evidence="6" id="KW-0460">Magnesium</keyword>
<name>A0A401GI64_9APHY</name>